<feature type="transmembrane region" description="Helical" evidence="9">
    <location>
        <begin position="63"/>
        <end position="84"/>
    </location>
</feature>
<feature type="transmembrane region" description="Helical" evidence="9">
    <location>
        <begin position="29"/>
        <end position="51"/>
    </location>
</feature>
<evidence type="ECO:0000256" key="5">
    <source>
        <dbReference type="ARBA" id="ARBA00023040"/>
    </source>
</evidence>
<dbReference type="Proteomes" id="UP000752171">
    <property type="component" value="Unassembled WGS sequence"/>
</dbReference>
<keyword evidence="4 9" id="KW-1133">Transmembrane helix</keyword>
<comment type="caution">
    <text evidence="11">The sequence shown here is derived from an EMBL/GenBank/DDBJ whole genome shotgun (WGS) entry which is preliminary data.</text>
</comment>
<dbReference type="PRINTS" id="PR01157">
    <property type="entry name" value="P2YPURNOCPTR"/>
</dbReference>
<dbReference type="PANTHER" id="PTHR24231:SF15">
    <property type="entry name" value="2-OXOGLUTARATE RECEPTOR 1"/>
    <property type="match status" value="1"/>
</dbReference>
<evidence type="ECO:0000259" key="10">
    <source>
        <dbReference type="PROSITE" id="PS50262"/>
    </source>
</evidence>
<comment type="subcellular location">
    <subcellularLocation>
        <location evidence="1">Cell membrane</location>
        <topology evidence="1">Multi-pass membrane protein</topology>
    </subcellularLocation>
</comment>
<keyword evidence="7 11" id="KW-0675">Receptor</keyword>
<dbReference type="GO" id="GO:0004930">
    <property type="term" value="F:G protein-coupled receptor activity"/>
    <property type="evidence" value="ECO:0007669"/>
    <property type="project" value="UniProtKB-KW"/>
</dbReference>
<dbReference type="InterPro" id="IPR017452">
    <property type="entry name" value="GPCR_Rhodpsn_7TM"/>
</dbReference>
<evidence type="ECO:0000256" key="6">
    <source>
        <dbReference type="ARBA" id="ARBA00023136"/>
    </source>
</evidence>
<dbReference type="PRINTS" id="PR00237">
    <property type="entry name" value="GPCRRHODOPSN"/>
</dbReference>
<evidence type="ECO:0000256" key="1">
    <source>
        <dbReference type="ARBA" id="ARBA00004651"/>
    </source>
</evidence>
<evidence type="ECO:0000256" key="8">
    <source>
        <dbReference type="ARBA" id="ARBA00023224"/>
    </source>
</evidence>
<evidence type="ECO:0000256" key="3">
    <source>
        <dbReference type="ARBA" id="ARBA00022692"/>
    </source>
</evidence>
<dbReference type="SUPFAM" id="SSF81321">
    <property type="entry name" value="Family A G protein-coupled receptor-like"/>
    <property type="match status" value="1"/>
</dbReference>
<feature type="transmembrane region" description="Helical" evidence="9">
    <location>
        <begin position="140"/>
        <end position="160"/>
    </location>
</feature>
<keyword evidence="6 9" id="KW-0472">Membrane</keyword>
<dbReference type="AlphaFoldDB" id="A0A8T2KXJ9"/>
<keyword evidence="2" id="KW-1003">Cell membrane</keyword>
<feature type="transmembrane region" description="Helical" evidence="9">
    <location>
        <begin position="274"/>
        <end position="297"/>
    </location>
</feature>
<feature type="transmembrane region" description="Helical" evidence="9">
    <location>
        <begin position="233"/>
        <end position="254"/>
    </location>
</feature>
<evidence type="ECO:0000256" key="7">
    <source>
        <dbReference type="ARBA" id="ARBA00023170"/>
    </source>
</evidence>
<sequence>MANKTTPCDDSLDNCTNIDDLMKHHYLPFMYGTIFVLGVLGNVTSLLVYVIKVRPWQSSSIIMFNLALTDLLYMFSMPFLTYYYSQGDNWMLGEFMCRFVRFGFHFNLYGSILFLTCLAIFRYVAIVHPLQACRIQKRRWGILACVLTWILAGGLLAPIFNVFTTVKSKNNITQCLDLASNDPETVWKYSWALTVLGFILPLLIVFICYMRIAKVLAMGPHTQSRSRVRARRLIVLVMICFAVCFFPFHVMRALRIYTRLMPGTCCMMCKWVHAVYIISRPVAALNTIFNLALYTFAGDRFKQAFLSLFTNQCQERPSQWQRTTHNGTPGTKSGLVLSKIFTIVLKPKNSTPINNLT</sequence>
<evidence type="ECO:0000256" key="9">
    <source>
        <dbReference type="SAM" id="Phobius"/>
    </source>
</evidence>
<feature type="transmembrane region" description="Helical" evidence="9">
    <location>
        <begin position="189"/>
        <end position="212"/>
    </location>
</feature>
<dbReference type="EMBL" id="JAICCE010000022">
    <property type="protein sequence ID" value="KAG9261756.1"/>
    <property type="molecule type" value="Genomic_DNA"/>
</dbReference>
<proteinExistence type="predicted"/>
<keyword evidence="8" id="KW-0807">Transducer</keyword>
<reference evidence="11 12" key="1">
    <citation type="submission" date="2021-07" db="EMBL/GenBank/DDBJ databases">
        <authorList>
            <person name="Imarazene B."/>
            <person name="Zahm M."/>
            <person name="Klopp C."/>
            <person name="Cabau C."/>
            <person name="Beille S."/>
            <person name="Jouanno E."/>
            <person name="Castinel A."/>
            <person name="Lluch J."/>
            <person name="Gil L."/>
            <person name="Kuchtly C."/>
            <person name="Lopez Roques C."/>
            <person name="Donnadieu C."/>
            <person name="Parrinello H."/>
            <person name="Journot L."/>
            <person name="Du K."/>
            <person name="Schartl M."/>
            <person name="Retaux S."/>
            <person name="Guiguen Y."/>
        </authorList>
    </citation>
    <scope>NUCLEOTIDE SEQUENCE [LARGE SCALE GENOMIC DNA]</scope>
    <source>
        <strain evidence="11">Pach_M1</strain>
        <tissue evidence="11">Testis</tissue>
    </source>
</reference>
<evidence type="ECO:0000313" key="11">
    <source>
        <dbReference type="EMBL" id="KAG9261756.1"/>
    </source>
</evidence>
<evidence type="ECO:0000256" key="2">
    <source>
        <dbReference type="ARBA" id="ARBA00022475"/>
    </source>
</evidence>
<evidence type="ECO:0000256" key="4">
    <source>
        <dbReference type="ARBA" id="ARBA00022989"/>
    </source>
</evidence>
<dbReference type="GO" id="GO:0005886">
    <property type="term" value="C:plasma membrane"/>
    <property type="evidence" value="ECO:0007669"/>
    <property type="project" value="UniProtKB-SubCell"/>
</dbReference>
<dbReference type="PROSITE" id="PS50262">
    <property type="entry name" value="G_PROTEIN_RECEP_F1_2"/>
    <property type="match status" value="1"/>
</dbReference>
<keyword evidence="5" id="KW-0297">G-protein coupled receptor</keyword>
<dbReference type="PANTHER" id="PTHR24231">
    <property type="entry name" value="PURINOCEPTOR-RELATED G-PROTEIN COUPLED RECEPTOR"/>
    <property type="match status" value="1"/>
</dbReference>
<protein>
    <submittedName>
        <fullName evidence="11">2-oxoglutarate receptor 1-like</fullName>
    </submittedName>
</protein>
<dbReference type="OrthoDB" id="5967390at2759"/>
<gene>
    <name evidence="11" type="primary">OXGR1</name>
    <name evidence="11" type="ORF">AMEX_G25355</name>
</gene>
<organism evidence="11 12">
    <name type="scientific">Astyanax mexicanus</name>
    <name type="common">Blind cave fish</name>
    <name type="synonym">Astyanax fasciatus mexicanus</name>
    <dbReference type="NCBI Taxonomy" id="7994"/>
    <lineage>
        <taxon>Eukaryota</taxon>
        <taxon>Metazoa</taxon>
        <taxon>Chordata</taxon>
        <taxon>Craniata</taxon>
        <taxon>Vertebrata</taxon>
        <taxon>Euteleostomi</taxon>
        <taxon>Actinopterygii</taxon>
        <taxon>Neopterygii</taxon>
        <taxon>Teleostei</taxon>
        <taxon>Ostariophysi</taxon>
        <taxon>Characiformes</taxon>
        <taxon>Characoidei</taxon>
        <taxon>Acestrorhamphidae</taxon>
        <taxon>Acestrorhamphinae</taxon>
        <taxon>Astyanax</taxon>
    </lineage>
</organism>
<feature type="transmembrane region" description="Helical" evidence="9">
    <location>
        <begin position="104"/>
        <end position="128"/>
    </location>
</feature>
<dbReference type="InterPro" id="IPR000276">
    <property type="entry name" value="GPCR_Rhodpsn"/>
</dbReference>
<dbReference type="Pfam" id="PF00001">
    <property type="entry name" value="7tm_1"/>
    <property type="match status" value="1"/>
</dbReference>
<evidence type="ECO:0000313" key="12">
    <source>
        <dbReference type="Proteomes" id="UP000752171"/>
    </source>
</evidence>
<feature type="domain" description="G-protein coupled receptors family 1 profile" evidence="10">
    <location>
        <begin position="41"/>
        <end position="294"/>
    </location>
</feature>
<name>A0A8T2KXJ9_ASTMX</name>
<accession>A0A8T2KXJ9</accession>
<dbReference type="Gene3D" id="1.20.1070.10">
    <property type="entry name" value="Rhodopsin 7-helix transmembrane proteins"/>
    <property type="match status" value="1"/>
</dbReference>
<keyword evidence="3 9" id="KW-0812">Transmembrane</keyword>